<dbReference type="AlphaFoldDB" id="A0A3B1CWB4"/>
<protein>
    <submittedName>
        <fullName evidence="1">Uncharacterized protein</fullName>
    </submittedName>
</protein>
<evidence type="ECO:0000313" key="1">
    <source>
        <dbReference type="EMBL" id="VAX34199.1"/>
    </source>
</evidence>
<dbReference type="EMBL" id="UOGI01000269">
    <property type="protein sequence ID" value="VAX34199.1"/>
    <property type="molecule type" value="Genomic_DNA"/>
</dbReference>
<reference evidence="1" key="1">
    <citation type="submission" date="2018-06" db="EMBL/GenBank/DDBJ databases">
        <authorList>
            <person name="Zhirakovskaya E."/>
        </authorList>
    </citation>
    <scope>NUCLEOTIDE SEQUENCE</scope>
</reference>
<sequence length="58" mass="6644">MKKEKLVEICAVCAWRATCQKKFSISGKDIRCPDFVRDLSIKAEEKTGEEEKSGEHKK</sequence>
<organism evidence="1">
    <name type="scientific">hydrothermal vent metagenome</name>
    <dbReference type="NCBI Taxonomy" id="652676"/>
    <lineage>
        <taxon>unclassified sequences</taxon>
        <taxon>metagenomes</taxon>
        <taxon>ecological metagenomes</taxon>
    </lineage>
</organism>
<proteinExistence type="predicted"/>
<name>A0A3B1CWB4_9ZZZZ</name>
<accession>A0A3B1CWB4</accession>
<gene>
    <name evidence="1" type="ORF">MNBD_NITROSPIRAE03-1321</name>
</gene>